<keyword evidence="2" id="KW-1185">Reference proteome</keyword>
<dbReference type="Proteomes" id="UP000650833">
    <property type="component" value="Unassembled WGS sequence"/>
</dbReference>
<comment type="caution">
    <text evidence="1">The sequence shown here is derived from an EMBL/GenBank/DDBJ whole genome shotgun (WGS) entry which is preliminary data.</text>
</comment>
<proteinExistence type="predicted"/>
<reference evidence="1" key="1">
    <citation type="submission" date="2020-12" db="EMBL/GenBank/DDBJ databases">
        <title>Metabolic potential, ecology and presence of endohyphal bacteria is reflected in genomic diversity of Mucoromycotina.</title>
        <authorList>
            <person name="Muszewska A."/>
            <person name="Okrasinska A."/>
            <person name="Steczkiewicz K."/>
            <person name="Drgas O."/>
            <person name="Orlowska M."/>
            <person name="Perlinska-Lenart U."/>
            <person name="Aleksandrzak-Piekarczyk T."/>
            <person name="Szatraj K."/>
            <person name="Zielenkiewicz U."/>
            <person name="Pilsyk S."/>
            <person name="Malc E."/>
            <person name="Mieczkowski P."/>
            <person name="Kruszewska J.S."/>
            <person name="Biernat P."/>
            <person name="Pawlowska J."/>
        </authorList>
    </citation>
    <scope>NUCLEOTIDE SEQUENCE</scope>
    <source>
        <strain evidence="1">CBS 226.32</strain>
    </source>
</reference>
<feature type="non-terminal residue" evidence="1">
    <location>
        <position position="1"/>
    </location>
</feature>
<dbReference type="EMBL" id="JAEPRC010001160">
    <property type="protein sequence ID" value="KAG2189838.1"/>
    <property type="molecule type" value="Genomic_DNA"/>
</dbReference>
<organism evidence="1 2">
    <name type="scientific">Mucor plumbeus</name>
    <dbReference type="NCBI Taxonomy" id="97098"/>
    <lineage>
        <taxon>Eukaryota</taxon>
        <taxon>Fungi</taxon>
        <taxon>Fungi incertae sedis</taxon>
        <taxon>Mucoromycota</taxon>
        <taxon>Mucoromycotina</taxon>
        <taxon>Mucoromycetes</taxon>
        <taxon>Mucorales</taxon>
        <taxon>Mucorineae</taxon>
        <taxon>Mucoraceae</taxon>
        <taxon>Mucor</taxon>
    </lineage>
</organism>
<name>A0A8H7QDU6_9FUNG</name>
<accession>A0A8H7QDU6</accession>
<protein>
    <submittedName>
        <fullName evidence="1">Uncharacterized protein</fullName>
    </submittedName>
</protein>
<gene>
    <name evidence="1" type="ORF">INT46_010845</name>
</gene>
<evidence type="ECO:0000313" key="1">
    <source>
        <dbReference type="EMBL" id="KAG2189838.1"/>
    </source>
</evidence>
<dbReference type="AlphaFoldDB" id="A0A8H7QDU6"/>
<sequence length="58" mass="6664">SPQLWVTQNFESPTKNKIVDIVLSNKIKQLEKMGEDLDINATDNMIMDNETEVDKNNN</sequence>
<evidence type="ECO:0000313" key="2">
    <source>
        <dbReference type="Proteomes" id="UP000650833"/>
    </source>
</evidence>